<comment type="caution">
    <text evidence="12">The sequence shown here is derived from an EMBL/GenBank/DDBJ whole genome shotgun (WGS) entry which is preliminary data.</text>
</comment>
<feature type="compositionally biased region" description="Basic residues" evidence="11">
    <location>
        <begin position="934"/>
        <end position="944"/>
    </location>
</feature>
<protein>
    <recommendedName>
        <fullName evidence="6">Translation initiation factor eIF2B subunit beta</fullName>
    </recommendedName>
    <alternativeName>
        <fullName evidence="7">eIF2B GDP-GTP exchange factor subunit beta</fullName>
    </alternativeName>
</protein>
<evidence type="ECO:0000256" key="9">
    <source>
        <dbReference type="RuleBase" id="RU003814"/>
    </source>
</evidence>
<feature type="region of interest" description="Disordered" evidence="11">
    <location>
        <begin position="107"/>
        <end position="170"/>
    </location>
</feature>
<dbReference type="EMBL" id="CABFJX010000396">
    <property type="protein sequence ID" value="VTT79279.1"/>
    <property type="molecule type" value="Genomic_DNA"/>
</dbReference>
<feature type="compositionally biased region" description="Pro residues" evidence="11">
    <location>
        <begin position="752"/>
        <end position="762"/>
    </location>
</feature>
<proteinExistence type="inferred from homology"/>
<evidence type="ECO:0000256" key="11">
    <source>
        <dbReference type="SAM" id="MobiDB-lite"/>
    </source>
</evidence>
<feature type="compositionally biased region" description="Polar residues" evidence="11">
    <location>
        <begin position="503"/>
        <end position="515"/>
    </location>
</feature>
<feature type="compositionally biased region" description="Polar residues" evidence="11">
    <location>
        <begin position="113"/>
        <end position="124"/>
    </location>
</feature>
<accession>A0A9Q9S1I2</accession>
<dbReference type="SUPFAM" id="SSF100950">
    <property type="entry name" value="NagB/RpiA/CoA transferase-like"/>
    <property type="match status" value="1"/>
</dbReference>
<name>A0A9Q9S1I2_FUSFU</name>
<comment type="similarity">
    <text evidence="2 9">Belongs to the eIF-2B alpha/beta/delta subunits family.</text>
</comment>
<feature type="region of interest" description="Disordered" evidence="11">
    <location>
        <begin position="890"/>
        <end position="953"/>
    </location>
</feature>
<evidence type="ECO:0000256" key="4">
    <source>
        <dbReference type="ARBA" id="ARBA00022540"/>
    </source>
</evidence>
<dbReference type="GO" id="GO:0005829">
    <property type="term" value="C:cytosol"/>
    <property type="evidence" value="ECO:0007669"/>
    <property type="project" value="UniProtKB-SubCell"/>
</dbReference>
<evidence type="ECO:0000256" key="7">
    <source>
        <dbReference type="ARBA" id="ARBA00044228"/>
    </source>
</evidence>
<evidence type="ECO:0000256" key="2">
    <source>
        <dbReference type="ARBA" id="ARBA00007251"/>
    </source>
</evidence>
<dbReference type="PANTHER" id="PTHR45859">
    <property type="entry name" value="TRANSLATION INITIATION FACTOR EIF-2B SUBUNIT BETA"/>
    <property type="match status" value="1"/>
</dbReference>
<dbReference type="AlphaFoldDB" id="A0A9Q9S1I2"/>
<feature type="region of interest" description="Disordered" evidence="11">
    <location>
        <begin position="188"/>
        <end position="209"/>
    </location>
</feature>
<dbReference type="InterPro" id="IPR051855">
    <property type="entry name" value="eIF2B_beta_subunit"/>
</dbReference>
<dbReference type="PANTHER" id="PTHR45859:SF1">
    <property type="entry name" value="TRANSLATION INITIATION FACTOR EIF-2B SUBUNIT BETA"/>
    <property type="match status" value="1"/>
</dbReference>
<sequence>MAPLSTGYAPDLEKYLRSLKGQALESSVESLICLLKRRQIKGSEPCAVATAHILLQVVARSKWFNVDSLIDNVSRIGRRLVEAQPKELVIANIVRRVLGLIRDEAAEDRNEGASETPSDAQITPTDAVPNPDALSHQWPPSTYGKQDSAGDYITNSAKPPPARPGPLSSYSSVNVPKTLFHLLSVSTPGELAPSSQGSPLGLSGASTPSWRAPSAQVHALRSEVIDGIEEIKDEISSVDDQIAALADVQIHPGDYVLIHQPSPTVERFILRAALKRRFTVLIATEPPKKQTPEVPNASFRKKLASAGITAINIMNGGLMAYMSRVDKVILGAHSIVASGGVMADAGAAAIARAAKERGRAVIVLGGVYKLSPVNPFSGELLIEWGDSACFVNFADGNMVNSVEVRTALNEMVPPELIDIYITNLNNPPYLTTGQAPATADDAPPPPYSETDIYSTSSQPPHSPHAGSVAGSGHGPAAAGDDTASRMSSSSTTEPIFTPPLTPRTESNANATTPTTHEIPLSPSVALYFETRPVPTSASQWEPQIHSITVKPNSVPDDIPYPENWATSYDITAQDWATFVNFLLPDHDSVRNEAILGEKGKSEDGSDIKSSFGGDGSVKSERHTTDPNELRRKRAEVEAIVQQWNSGFFAPRSVMVRLQPEEQSHMPGGWETTFDDPPVQLPPQAGSSSPREAMPQRRPSGWTGSWGGFQVDNDSVRWGERFVADSNGLRIGNIVMDGRGIRMNGQPVGAPFGPGPSQPPPPNARNIPPFMPGHPSWHQGPPEAHTFPQRGRAASHDHQRRRSRSSSSSSSSSSNSSSSSESIGSLPDYDDLKDQQLPVYIARLQQWTANPLEVRSKADVKQLKAELKASNTNGIAPNIDRKALKVQGKALSQQWKTLKRQQKRERRDRKRDLKKKKKAEKRERRQQKREMKAARRDHRRGQRGRGHVETPPVPVVPPFQVPPVHVPAVNVHVPPVNVPGVRVPPPALGGWGWSGRGAGRGDRGHRSRGRGRGWGGCESQGPWGRSRGGFQGGWPNHCSFGSPGRAGFFGGGEWPSRSGEGPPGSWPADANKDGSIPPPGAASAAKYNTVSGIETEIATKQKDLEVKEITLSERRALEKEIEALTETMERTRLEADEAYARELAEQIDS</sequence>
<feature type="region of interest" description="Disordered" evidence="11">
    <location>
        <begin position="991"/>
        <end position="1021"/>
    </location>
</feature>
<evidence type="ECO:0000256" key="5">
    <source>
        <dbReference type="ARBA" id="ARBA00022917"/>
    </source>
</evidence>
<evidence type="ECO:0000313" key="12">
    <source>
        <dbReference type="EMBL" id="VTT79279.1"/>
    </source>
</evidence>
<evidence type="ECO:0000256" key="3">
    <source>
        <dbReference type="ARBA" id="ARBA00022490"/>
    </source>
</evidence>
<dbReference type="Gene3D" id="3.40.50.10470">
    <property type="entry name" value="Translation initiation factor eif-2b, domain 2"/>
    <property type="match status" value="1"/>
</dbReference>
<feature type="region of interest" description="Disordered" evidence="11">
    <location>
        <begin position="596"/>
        <end position="630"/>
    </location>
</feature>
<feature type="coiled-coil region" evidence="10">
    <location>
        <begin position="1106"/>
        <end position="1140"/>
    </location>
</feature>
<evidence type="ECO:0000256" key="8">
    <source>
        <dbReference type="ARBA" id="ARBA00046432"/>
    </source>
</evidence>
<organism evidence="12 13">
    <name type="scientific">Fusarium fujikuroi</name>
    <name type="common">Bakanae and foot rot disease fungus</name>
    <name type="synonym">Gibberella fujikuroi</name>
    <dbReference type="NCBI Taxonomy" id="5127"/>
    <lineage>
        <taxon>Eukaryota</taxon>
        <taxon>Fungi</taxon>
        <taxon>Dikarya</taxon>
        <taxon>Ascomycota</taxon>
        <taxon>Pezizomycotina</taxon>
        <taxon>Sordariomycetes</taxon>
        <taxon>Hypocreomycetidae</taxon>
        <taxon>Hypocreales</taxon>
        <taxon>Nectriaceae</taxon>
        <taxon>Fusarium</taxon>
        <taxon>Fusarium fujikuroi species complex</taxon>
    </lineage>
</organism>
<comment type="subcellular location">
    <subcellularLocation>
        <location evidence="1">Cytoplasm</location>
        <location evidence="1">Cytosol</location>
    </subcellularLocation>
</comment>
<keyword evidence="5" id="KW-0648">Protein biosynthesis</keyword>
<feature type="compositionally biased region" description="Basic and acidic residues" evidence="11">
    <location>
        <begin position="919"/>
        <end position="933"/>
    </location>
</feature>
<keyword evidence="10" id="KW-0175">Coiled coil</keyword>
<keyword evidence="4" id="KW-0396">Initiation factor</keyword>
<feature type="compositionally biased region" description="Basic residues" evidence="11">
    <location>
        <begin position="896"/>
        <end position="918"/>
    </location>
</feature>
<gene>
    <name evidence="12" type="ORF">C2S_2401</name>
</gene>
<dbReference type="InterPro" id="IPR037171">
    <property type="entry name" value="NagB/RpiA_transferase-like"/>
</dbReference>
<feature type="compositionally biased region" description="Basic and acidic residues" evidence="11">
    <location>
        <begin position="596"/>
        <end position="606"/>
    </location>
</feature>
<reference evidence="12" key="1">
    <citation type="submission" date="2019-05" db="EMBL/GenBank/DDBJ databases">
        <authorList>
            <person name="Piombo E."/>
        </authorList>
    </citation>
    <scope>NUCLEOTIDE SEQUENCE</scope>
    <source>
        <strain evidence="12">C2S</strain>
    </source>
</reference>
<feature type="region of interest" description="Disordered" evidence="11">
    <location>
        <begin position="678"/>
        <end position="707"/>
    </location>
</feature>
<feature type="region of interest" description="Disordered" evidence="11">
    <location>
        <begin position="1047"/>
        <end position="1082"/>
    </location>
</feature>
<evidence type="ECO:0000313" key="13">
    <source>
        <dbReference type="Proteomes" id="UP000760494"/>
    </source>
</evidence>
<dbReference type="Proteomes" id="UP000760494">
    <property type="component" value="Unassembled WGS sequence"/>
</dbReference>
<evidence type="ECO:0000256" key="6">
    <source>
        <dbReference type="ARBA" id="ARBA00044122"/>
    </source>
</evidence>
<dbReference type="GO" id="GO:0005851">
    <property type="term" value="C:eukaryotic translation initiation factor 2B complex"/>
    <property type="evidence" value="ECO:0007669"/>
    <property type="project" value="TreeGrafter"/>
</dbReference>
<feature type="region of interest" description="Disordered" evidence="11">
    <location>
        <begin position="431"/>
        <end position="517"/>
    </location>
</feature>
<dbReference type="InterPro" id="IPR000649">
    <property type="entry name" value="IF-2B-related"/>
</dbReference>
<feature type="region of interest" description="Disordered" evidence="11">
    <location>
        <begin position="744"/>
        <end position="829"/>
    </location>
</feature>
<feature type="compositionally biased region" description="Low complexity" evidence="11">
    <location>
        <begin position="804"/>
        <end position="821"/>
    </location>
</feature>
<feature type="compositionally biased region" description="Low complexity" evidence="11">
    <location>
        <begin position="191"/>
        <end position="206"/>
    </location>
</feature>
<dbReference type="GO" id="GO:0003743">
    <property type="term" value="F:translation initiation factor activity"/>
    <property type="evidence" value="ECO:0007669"/>
    <property type="project" value="UniProtKB-KW"/>
</dbReference>
<feature type="compositionally biased region" description="Basic and acidic residues" evidence="11">
    <location>
        <begin position="617"/>
        <end position="629"/>
    </location>
</feature>
<comment type="subunit">
    <text evidence="8">Component of the translation initiation factor 2B (eIF2B) complex which is a heterodecamer of two sets of five different subunits: alpha, beta, gamma, delta and epsilon. Subunits alpha, beta and delta comprise a regulatory subcomplex and subunits epsilon and gamma comprise a catalytic subcomplex. Within the complex, the hexameric regulatory complex resides at the center, with the two heterodimeric catalytic subcomplexes bound on opposite sides.</text>
</comment>
<keyword evidence="3" id="KW-0963">Cytoplasm</keyword>
<dbReference type="InterPro" id="IPR042529">
    <property type="entry name" value="IF_2B-like_C"/>
</dbReference>
<evidence type="ECO:0000256" key="1">
    <source>
        <dbReference type="ARBA" id="ARBA00004514"/>
    </source>
</evidence>
<dbReference type="Pfam" id="PF01008">
    <property type="entry name" value="IF-2B"/>
    <property type="match status" value="1"/>
</dbReference>
<feature type="compositionally biased region" description="Polar residues" evidence="11">
    <location>
        <begin position="484"/>
        <end position="494"/>
    </location>
</feature>
<evidence type="ECO:0000256" key="10">
    <source>
        <dbReference type="SAM" id="Coils"/>
    </source>
</evidence>
<dbReference type="GO" id="GO:0005085">
    <property type="term" value="F:guanyl-nucleotide exchange factor activity"/>
    <property type="evidence" value="ECO:0007669"/>
    <property type="project" value="TreeGrafter"/>
</dbReference>